<feature type="transmembrane region" description="Helical" evidence="9">
    <location>
        <begin position="159"/>
        <end position="181"/>
    </location>
</feature>
<dbReference type="InterPro" id="IPR003594">
    <property type="entry name" value="HATPase_dom"/>
</dbReference>
<dbReference type="SUPFAM" id="SSF55874">
    <property type="entry name" value="ATPase domain of HSP90 chaperone/DNA topoisomerase II/histidine kinase"/>
    <property type="match status" value="1"/>
</dbReference>
<dbReference type="RefSeq" id="WP_070390766.1">
    <property type="nucleotide sequence ID" value="NZ_CP017599.1"/>
</dbReference>
<evidence type="ECO:0000256" key="5">
    <source>
        <dbReference type="ARBA" id="ARBA00022741"/>
    </source>
</evidence>
<evidence type="ECO:0000256" key="6">
    <source>
        <dbReference type="ARBA" id="ARBA00022777"/>
    </source>
</evidence>
<dbReference type="GO" id="GO:0005524">
    <property type="term" value="F:ATP binding"/>
    <property type="evidence" value="ECO:0007669"/>
    <property type="project" value="UniProtKB-KW"/>
</dbReference>
<keyword evidence="6 11" id="KW-0418">Kinase</keyword>
<proteinExistence type="predicted"/>
<dbReference type="KEGG" id="mpro:BJP34_01285"/>
<dbReference type="STRING" id="1458985.BJP34_01285"/>
<keyword evidence="5" id="KW-0547">Nucleotide-binding</keyword>
<feature type="transmembrane region" description="Helical" evidence="9">
    <location>
        <begin position="112"/>
        <end position="128"/>
    </location>
</feature>
<sequence>MRHPIHITNHPIRFLLYLEWILLIITALVELLKLPFPMLPRSPLLNLVCLAVFGLMGLRLPTNKPIYKVLYTAAEIGVIVLASIVGHIRLLQLMLIILVVRNCFIFEFQGRLMMTGFAVILFLMKQMVRFQHHGLRHRPPFRPPPVFRAPPTGLIPERLLFILLTSVFIFVLVLIVLQLLVDAVLSERKSREELAKANAQLRQYALRIEDIATLQERNRIAREIHDSLGHSLTVFNLHLEAALRLLQSDPAEAKEFILEAKQLGKTALKDVRQSVASLRLNPLQEQSLENAIASLIEDFQKSTAISPSYHLNLKRSIPADIKIAVYRIVQEGLTNIFKYAKPTEVYIQIKTATDLQLIIKDNGIGFSLNQNTTGFGLQGMRERTQALGGTFKIETAPGSGCKIIAHFPLPKV</sequence>
<keyword evidence="7" id="KW-0067">ATP-binding</keyword>
<evidence type="ECO:0000256" key="2">
    <source>
        <dbReference type="ARBA" id="ARBA00012438"/>
    </source>
</evidence>
<dbReference type="PANTHER" id="PTHR24421:SF10">
    <property type="entry name" value="NITRATE_NITRITE SENSOR PROTEIN NARQ"/>
    <property type="match status" value="1"/>
</dbReference>
<dbReference type="EC" id="2.7.13.3" evidence="2"/>
<keyword evidence="3" id="KW-0597">Phosphoprotein</keyword>
<accession>A0A1D8TLF2</accession>
<dbReference type="CDD" id="cd16917">
    <property type="entry name" value="HATPase_UhpB-NarQ-NarX-like"/>
    <property type="match status" value="1"/>
</dbReference>
<evidence type="ECO:0000313" key="12">
    <source>
        <dbReference type="Proteomes" id="UP000177870"/>
    </source>
</evidence>
<evidence type="ECO:0000256" key="1">
    <source>
        <dbReference type="ARBA" id="ARBA00000085"/>
    </source>
</evidence>
<keyword evidence="8" id="KW-0902">Two-component regulatory system</keyword>
<dbReference type="AlphaFoldDB" id="A0A1D8TLF2"/>
<dbReference type="EMBL" id="CP017599">
    <property type="protein sequence ID" value="AOW98255.1"/>
    <property type="molecule type" value="Genomic_DNA"/>
</dbReference>
<evidence type="ECO:0000256" key="4">
    <source>
        <dbReference type="ARBA" id="ARBA00022679"/>
    </source>
</evidence>
<dbReference type="InterPro" id="IPR036890">
    <property type="entry name" value="HATPase_C_sf"/>
</dbReference>
<evidence type="ECO:0000256" key="3">
    <source>
        <dbReference type="ARBA" id="ARBA00022553"/>
    </source>
</evidence>
<keyword evidence="9" id="KW-1133">Transmembrane helix</keyword>
<dbReference type="PANTHER" id="PTHR24421">
    <property type="entry name" value="NITRATE/NITRITE SENSOR PROTEIN NARX-RELATED"/>
    <property type="match status" value="1"/>
</dbReference>
<gene>
    <name evidence="11" type="ORF">BJP34_01285</name>
</gene>
<evidence type="ECO:0000256" key="7">
    <source>
        <dbReference type="ARBA" id="ARBA00022840"/>
    </source>
</evidence>
<dbReference type="Pfam" id="PF07730">
    <property type="entry name" value="HisKA_3"/>
    <property type="match status" value="1"/>
</dbReference>
<evidence type="ECO:0000256" key="9">
    <source>
        <dbReference type="SAM" id="Phobius"/>
    </source>
</evidence>
<reference evidence="12" key="1">
    <citation type="submission" date="2016-10" db="EMBL/GenBank/DDBJ databases">
        <title>Comparative genomics uncovers the prolific and rare metabolic potential of the cyanobacterial genus Moorea.</title>
        <authorList>
            <person name="Leao T."/>
            <person name="Castelao G."/>
            <person name="Korobeynikov A."/>
            <person name="Monroe E.A."/>
            <person name="Podell S."/>
            <person name="Glukhov E."/>
            <person name="Allen E."/>
            <person name="Gerwick W.H."/>
            <person name="Gerwick L."/>
        </authorList>
    </citation>
    <scope>NUCLEOTIDE SEQUENCE [LARGE SCALE GENOMIC DNA]</scope>
    <source>
        <strain evidence="12">PAL-8-15-08-1</strain>
    </source>
</reference>
<dbReference type="Pfam" id="PF02518">
    <property type="entry name" value="HATPase_c"/>
    <property type="match status" value="1"/>
</dbReference>
<feature type="transmembrane region" description="Helical" evidence="9">
    <location>
        <begin position="12"/>
        <end position="32"/>
    </location>
</feature>
<keyword evidence="4" id="KW-0808">Transferase</keyword>
<dbReference type="GO" id="GO:0046983">
    <property type="term" value="F:protein dimerization activity"/>
    <property type="evidence" value="ECO:0007669"/>
    <property type="project" value="InterPro"/>
</dbReference>
<dbReference type="Gene3D" id="1.20.5.1930">
    <property type="match status" value="1"/>
</dbReference>
<dbReference type="InterPro" id="IPR005467">
    <property type="entry name" value="His_kinase_dom"/>
</dbReference>
<keyword evidence="9" id="KW-0472">Membrane</keyword>
<evidence type="ECO:0000313" key="11">
    <source>
        <dbReference type="EMBL" id="AOW98255.1"/>
    </source>
</evidence>
<feature type="transmembrane region" description="Helical" evidence="9">
    <location>
        <begin position="44"/>
        <end position="61"/>
    </location>
</feature>
<dbReference type="SMART" id="SM00387">
    <property type="entry name" value="HATPase_c"/>
    <property type="match status" value="1"/>
</dbReference>
<evidence type="ECO:0000259" key="10">
    <source>
        <dbReference type="PROSITE" id="PS50109"/>
    </source>
</evidence>
<dbReference type="GO" id="GO:0016020">
    <property type="term" value="C:membrane"/>
    <property type="evidence" value="ECO:0007669"/>
    <property type="project" value="InterPro"/>
</dbReference>
<name>A0A1D8TLF2_9CYAN</name>
<dbReference type="Proteomes" id="UP000177870">
    <property type="component" value="Chromosome"/>
</dbReference>
<dbReference type="InterPro" id="IPR050482">
    <property type="entry name" value="Sensor_HK_TwoCompSys"/>
</dbReference>
<comment type="catalytic activity">
    <reaction evidence="1">
        <text>ATP + protein L-histidine = ADP + protein N-phospho-L-histidine.</text>
        <dbReference type="EC" id="2.7.13.3"/>
    </reaction>
</comment>
<feature type="transmembrane region" description="Helical" evidence="9">
    <location>
        <begin position="76"/>
        <end position="100"/>
    </location>
</feature>
<dbReference type="Gene3D" id="3.30.565.10">
    <property type="entry name" value="Histidine kinase-like ATPase, C-terminal domain"/>
    <property type="match status" value="1"/>
</dbReference>
<dbReference type="PROSITE" id="PS50109">
    <property type="entry name" value="HIS_KIN"/>
    <property type="match status" value="1"/>
</dbReference>
<protein>
    <recommendedName>
        <fullName evidence="2">histidine kinase</fullName>
        <ecNumber evidence="2">2.7.13.3</ecNumber>
    </recommendedName>
</protein>
<dbReference type="OrthoDB" id="199946at2"/>
<dbReference type="InterPro" id="IPR011712">
    <property type="entry name" value="Sig_transdc_His_kin_sub3_dim/P"/>
</dbReference>
<organism evidence="11 12">
    <name type="scientific">Moorena producens PAL-8-15-08-1</name>
    <dbReference type="NCBI Taxonomy" id="1458985"/>
    <lineage>
        <taxon>Bacteria</taxon>
        <taxon>Bacillati</taxon>
        <taxon>Cyanobacteriota</taxon>
        <taxon>Cyanophyceae</taxon>
        <taxon>Coleofasciculales</taxon>
        <taxon>Coleofasciculaceae</taxon>
        <taxon>Moorena</taxon>
    </lineage>
</organism>
<keyword evidence="9" id="KW-0812">Transmembrane</keyword>
<feature type="domain" description="Histidine kinase" evidence="10">
    <location>
        <begin position="325"/>
        <end position="411"/>
    </location>
</feature>
<dbReference type="GO" id="GO:0000155">
    <property type="term" value="F:phosphorelay sensor kinase activity"/>
    <property type="evidence" value="ECO:0007669"/>
    <property type="project" value="InterPro"/>
</dbReference>
<evidence type="ECO:0000256" key="8">
    <source>
        <dbReference type="ARBA" id="ARBA00023012"/>
    </source>
</evidence>